<accession>A0A9P9A6B6</accession>
<evidence type="ECO:0000313" key="2">
    <source>
        <dbReference type="EMBL" id="KAH6681010.1"/>
    </source>
</evidence>
<reference evidence="2" key="1">
    <citation type="journal article" date="2021" name="Nat. Commun.">
        <title>Genetic determinants of endophytism in the Arabidopsis root mycobiome.</title>
        <authorList>
            <person name="Mesny F."/>
            <person name="Miyauchi S."/>
            <person name="Thiergart T."/>
            <person name="Pickel B."/>
            <person name="Atanasova L."/>
            <person name="Karlsson M."/>
            <person name="Huettel B."/>
            <person name="Barry K.W."/>
            <person name="Haridas S."/>
            <person name="Chen C."/>
            <person name="Bauer D."/>
            <person name="Andreopoulos W."/>
            <person name="Pangilinan J."/>
            <person name="LaButti K."/>
            <person name="Riley R."/>
            <person name="Lipzen A."/>
            <person name="Clum A."/>
            <person name="Drula E."/>
            <person name="Henrissat B."/>
            <person name="Kohler A."/>
            <person name="Grigoriev I.V."/>
            <person name="Martin F.M."/>
            <person name="Hacquard S."/>
        </authorList>
    </citation>
    <scope>NUCLEOTIDE SEQUENCE</scope>
    <source>
        <strain evidence="2">MPI-SDFR-AT-0117</strain>
    </source>
</reference>
<dbReference type="EMBL" id="JAGSXJ010000019">
    <property type="protein sequence ID" value="KAH6681010.1"/>
    <property type="molecule type" value="Genomic_DNA"/>
</dbReference>
<gene>
    <name evidence="2" type="ORF">F5X68DRAFT_243111</name>
</gene>
<protein>
    <recommendedName>
        <fullName evidence="1">Integrase core domain-containing protein</fullName>
    </recommendedName>
</protein>
<name>A0A9P9A6B6_9PEZI</name>
<evidence type="ECO:0000313" key="3">
    <source>
        <dbReference type="Proteomes" id="UP000770015"/>
    </source>
</evidence>
<comment type="caution">
    <text evidence="2">The sequence shown here is derived from an EMBL/GenBank/DDBJ whole genome shotgun (WGS) entry which is preliminary data.</text>
</comment>
<sequence length="568" mass="65375">MASAPEGNSQGGRPKKLNDPFIRGFIEDHFALGVTHEEILDLVQQEGYNVSIRTLRERLHEWNLTRQVDTDHNQIQGVIYTLFYQYFHADRSIAKLLTRRLGVNVSERTVQRLRLRDSLKRRYRDPLERQAALDTAVVFLERDDEESSAIRHFGAGYLYHYVRMNGNVFIGKNVLYQVYKSHPEWNQYATRRAEATWPHRKNFTVPGPNFMWSLDGYEKLRNFGFSIYACIDAYSRNLIWIHVGRCHLTAMSTLKQFLRTVDNFGYRPYFTRCDHGTETPLWVAAHGLLAGWDEAMVAHNPGTAEEFWHLQGNALNSCHIYGPSTANQRIESWWSKLMWGCTKRWIEYSNFLISCALFVPGEFADQVAVYAIYGKMIQNDVTKFGRLWNGHKIRKQKNRPDLRPGVPADLFMDPDVRNFAVPLGERGREGLAIMADNVEGIEIDAFLDDETEDWCIGQLEEMGFSYTLRGIEAHKQPHIQAYMALRDRIREHVLSGASPQLAFSPSTTGGTKMFKDLLMRNYGMADDGDESPLTGSPIPAQVIESINTVEMERTRGFETEAIDIEFHI</sequence>
<dbReference type="PANTHER" id="PTHR46791:SF5">
    <property type="entry name" value="CLR5 DOMAIN-CONTAINING PROTEIN-RELATED"/>
    <property type="match status" value="1"/>
</dbReference>
<evidence type="ECO:0000259" key="1">
    <source>
        <dbReference type="Pfam" id="PF24764"/>
    </source>
</evidence>
<dbReference type="PANTHER" id="PTHR46791">
    <property type="entry name" value="EXPRESSED PROTEIN"/>
    <property type="match status" value="1"/>
</dbReference>
<proteinExistence type="predicted"/>
<dbReference type="Proteomes" id="UP000770015">
    <property type="component" value="Unassembled WGS sequence"/>
</dbReference>
<dbReference type="InterPro" id="IPR058913">
    <property type="entry name" value="Integrase_dom_put"/>
</dbReference>
<keyword evidence="3" id="KW-1185">Reference proteome</keyword>
<feature type="domain" description="Integrase core" evidence="1">
    <location>
        <begin position="203"/>
        <end position="400"/>
    </location>
</feature>
<dbReference type="OrthoDB" id="4851201at2759"/>
<dbReference type="Pfam" id="PF24764">
    <property type="entry name" value="rva_4"/>
    <property type="match status" value="1"/>
</dbReference>
<organism evidence="2 3">
    <name type="scientific">Plectosphaerella plurivora</name>
    <dbReference type="NCBI Taxonomy" id="936078"/>
    <lineage>
        <taxon>Eukaryota</taxon>
        <taxon>Fungi</taxon>
        <taxon>Dikarya</taxon>
        <taxon>Ascomycota</taxon>
        <taxon>Pezizomycotina</taxon>
        <taxon>Sordariomycetes</taxon>
        <taxon>Hypocreomycetidae</taxon>
        <taxon>Glomerellales</taxon>
        <taxon>Plectosphaerellaceae</taxon>
        <taxon>Plectosphaerella</taxon>
    </lineage>
</organism>
<dbReference type="AlphaFoldDB" id="A0A9P9A6B6"/>